<dbReference type="Proteomes" id="UP000682892">
    <property type="component" value="Chromosome 1"/>
</dbReference>
<organism evidence="6 7">
    <name type="scientific">Aedes aegypti</name>
    <name type="common">Yellowfever mosquito</name>
    <name type="synonym">Culex aegypti</name>
    <dbReference type="NCBI Taxonomy" id="7159"/>
    <lineage>
        <taxon>Eukaryota</taxon>
        <taxon>Metazoa</taxon>
        <taxon>Ecdysozoa</taxon>
        <taxon>Arthropoda</taxon>
        <taxon>Hexapoda</taxon>
        <taxon>Insecta</taxon>
        <taxon>Pterygota</taxon>
        <taxon>Neoptera</taxon>
        <taxon>Endopterygota</taxon>
        <taxon>Diptera</taxon>
        <taxon>Nematocera</taxon>
        <taxon>Culicoidea</taxon>
        <taxon>Culicidae</taxon>
        <taxon>Culicinae</taxon>
        <taxon>Aedini</taxon>
        <taxon>Aedes</taxon>
        <taxon>Stegomyia</taxon>
    </lineage>
</organism>
<dbReference type="eggNOG" id="KOG3882">
    <property type="taxonomic scope" value="Eukaryota"/>
</dbReference>
<dbReference type="Gene3D" id="1.10.1450.10">
    <property type="entry name" value="Tetraspanin"/>
    <property type="match status" value="1"/>
</dbReference>
<reference evidence="6" key="1">
    <citation type="submission" date="2005-10" db="EMBL/GenBank/DDBJ databases">
        <authorList>
            <person name="Loftus B.J."/>
            <person name="Nene V.M."/>
            <person name="Hannick L.I."/>
            <person name="Bidwell S."/>
            <person name="Haas B."/>
            <person name="Amedeo P."/>
            <person name="Orvis J."/>
            <person name="Wortman J.R."/>
            <person name="White O.R."/>
            <person name="Salzberg S."/>
            <person name="Shumway M."/>
            <person name="Koo H."/>
            <person name="Zhao Y."/>
            <person name="Holmes M."/>
            <person name="Miller J."/>
            <person name="Schatz M."/>
            <person name="Pop M."/>
            <person name="Pai G."/>
            <person name="Utterback T."/>
            <person name="Rogers Y.-H."/>
            <person name="Kravitz S."/>
            <person name="Fraser C.M."/>
        </authorList>
    </citation>
    <scope>NUCLEOTIDE SEQUENCE</scope>
    <source>
        <strain evidence="6">Liverpool</strain>
    </source>
</reference>
<dbReference type="InterPro" id="IPR018499">
    <property type="entry name" value="Tetraspanin/Peripherin"/>
</dbReference>
<dbReference type="CDD" id="cd03127">
    <property type="entry name" value="tetraspanin_LEL"/>
    <property type="match status" value="1"/>
</dbReference>
<gene>
    <name evidence="6" type="ORF">AaeL_AAEL003236</name>
</gene>
<feature type="transmembrane region" description="Helical" evidence="5">
    <location>
        <begin position="59"/>
        <end position="86"/>
    </location>
</feature>
<dbReference type="InterPro" id="IPR008952">
    <property type="entry name" value="Tetraspanin_EC2_sf"/>
</dbReference>
<evidence type="ECO:0000256" key="5">
    <source>
        <dbReference type="SAM" id="Phobius"/>
    </source>
</evidence>
<dbReference type="PhylomeDB" id="Q17FZ3"/>
<keyword evidence="3 5" id="KW-1133">Transmembrane helix</keyword>
<comment type="subcellular location">
    <subcellularLocation>
        <location evidence="1">Membrane</location>
        <topology evidence="1">Multi-pass membrane protein</topology>
    </subcellularLocation>
</comment>
<dbReference type="HOGENOM" id="CLU_055524_12_1_1"/>
<dbReference type="AlphaFoldDB" id="Q17FZ3"/>
<dbReference type="VEuPathDB" id="VectorBase:AAEL021846"/>
<dbReference type="GO" id="GO:0016020">
    <property type="term" value="C:membrane"/>
    <property type="evidence" value="ECO:0007669"/>
    <property type="project" value="UniProtKB-SubCell"/>
</dbReference>
<dbReference type="PaxDb" id="7159-AAEL003236-PA"/>
<reference evidence="6" key="2">
    <citation type="journal article" date="2007" name="Science">
        <title>Genome sequence of Aedes aegypti, a major arbovirus vector.</title>
        <authorList>
            <person name="Nene V."/>
            <person name="Wortman J.R."/>
            <person name="Lawson D."/>
            <person name="Haas B."/>
            <person name="Kodira C."/>
            <person name="Tu Z.J."/>
            <person name="Loftus B."/>
            <person name="Xi Z."/>
            <person name="Megy K."/>
            <person name="Grabherr M."/>
            <person name="Ren Q."/>
            <person name="Zdobnov E.M."/>
            <person name="Lobo N.F."/>
            <person name="Campbell K.S."/>
            <person name="Brown S.E."/>
            <person name="Bonaldo M.F."/>
            <person name="Zhu J."/>
            <person name="Sinkins S.P."/>
            <person name="Hogenkamp D.G."/>
            <person name="Amedeo P."/>
            <person name="Arensburger P."/>
            <person name="Atkinson P.W."/>
            <person name="Bidwell S."/>
            <person name="Biedler J."/>
            <person name="Birney E."/>
            <person name="Bruggner R.V."/>
            <person name="Costas J."/>
            <person name="Coy M.R."/>
            <person name="Crabtree J."/>
            <person name="Crawford M."/>
            <person name="Debruyn B."/>
            <person name="Decaprio D."/>
            <person name="Eiglmeier K."/>
            <person name="Eisenstadt E."/>
            <person name="El-Dorry H."/>
            <person name="Gelbart W.M."/>
            <person name="Gomes S.L."/>
            <person name="Hammond M."/>
            <person name="Hannick L.I."/>
            <person name="Hogan J.R."/>
            <person name="Holmes M.H."/>
            <person name="Jaffe D."/>
            <person name="Johnston J.S."/>
            <person name="Kennedy R.C."/>
            <person name="Koo H."/>
            <person name="Kravitz S."/>
            <person name="Kriventseva E.V."/>
            <person name="Kulp D."/>
            <person name="Labutti K."/>
            <person name="Lee E."/>
            <person name="Li S."/>
            <person name="Lovin D.D."/>
            <person name="Mao C."/>
            <person name="Mauceli E."/>
            <person name="Menck C.F."/>
            <person name="Miller J.R."/>
            <person name="Montgomery P."/>
            <person name="Mori A."/>
            <person name="Nascimento A.L."/>
            <person name="Naveira H.F."/>
            <person name="Nusbaum C."/>
            <person name="O'leary S."/>
            <person name="Orvis J."/>
            <person name="Pertea M."/>
            <person name="Quesneville H."/>
            <person name="Reidenbach K.R."/>
            <person name="Rogers Y.H."/>
            <person name="Roth C.W."/>
            <person name="Schneider J.R."/>
            <person name="Schatz M."/>
            <person name="Shumway M."/>
            <person name="Stanke M."/>
            <person name="Stinson E.O."/>
            <person name="Tubio J.M."/>
            <person name="Vanzee J.P."/>
            <person name="Verjovski-Almeida S."/>
            <person name="Werner D."/>
            <person name="White O."/>
            <person name="Wyder S."/>
            <person name="Zeng Q."/>
            <person name="Zhao Q."/>
            <person name="Zhao Y."/>
            <person name="Hill C.A."/>
            <person name="Raikhel A.S."/>
            <person name="Soares M.B."/>
            <person name="Knudson D.L."/>
            <person name="Lee N.H."/>
            <person name="Galagan J."/>
            <person name="Salzberg S.L."/>
            <person name="Paulsen I.T."/>
            <person name="Dimopoulos G."/>
            <person name="Collins F.H."/>
            <person name="Birren B."/>
            <person name="Fraser-Liggett C.M."/>
            <person name="Severson D.W."/>
        </authorList>
    </citation>
    <scope>NUCLEOTIDE SEQUENCE [LARGE SCALE GENOMIC DNA]</scope>
    <source>
        <strain evidence="6">Liverpool</strain>
    </source>
</reference>
<dbReference type="STRING" id="7159.Q17FZ3"/>
<keyword evidence="2 5" id="KW-0812">Transmembrane</keyword>
<proteinExistence type="predicted"/>
<dbReference type="EMBL" id="CH477267">
    <property type="protein sequence ID" value="EAT45481.1"/>
    <property type="molecule type" value="Genomic_DNA"/>
</dbReference>
<name>Q17FZ3_AEDAE</name>
<evidence type="ECO:0000256" key="1">
    <source>
        <dbReference type="ARBA" id="ARBA00004141"/>
    </source>
</evidence>
<evidence type="ECO:0000313" key="6">
    <source>
        <dbReference type="EMBL" id="EAT45481.1"/>
    </source>
</evidence>
<dbReference type="SUPFAM" id="SSF48652">
    <property type="entry name" value="Tetraspanin"/>
    <property type="match status" value="1"/>
</dbReference>
<accession>Q17FZ3</accession>
<evidence type="ECO:0000256" key="2">
    <source>
        <dbReference type="ARBA" id="ARBA00022692"/>
    </source>
</evidence>
<evidence type="ECO:0000313" key="7">
    <source>
        <dbReference type="Proteomes" id="UP000682892"/>
    </source>
</evidence>
<keyword evidence="4 5" id="KW-0472">Membrane</keyword>
<sequence length="93" mass="10100">MKCCGVNGPEDWQPIFKNDTVPKSCCHELPIGVNRCTRKYADPEGCFPKLSAFLGSKSLLMAGIGVGLAAIQLVAVLLACCLYGSFRRQYETV</sequence>
<dbReference type="OMA" id="PCMKREY"/>
<evidence type="ECO:0000256" key="3">
    <source>
        <dbReference type="ARBA" id="ARBA00022989"/>
    </source>
</evidence>
<evidence type="ECO:0000256" key="4">
    <source>
        <dbReference type="ARBA" id="ARBA00023136"/>
    </source>
</evidence>
<reference evidence="6" key="3">
    <citation type="submission" date="2012-09" db="EMBL/GenBank/DDBJ databases">
        <authorList>
            <consortium name="VectorBase"/>
        </authorList>
    </citation>
    <scope>NUCLEOTIDE SEQUENCE</scope>
    <source>
        <strain evidence="6">Liverpool</strain>
    </source>
</reference>
<dbReference type="Pfam" id="PF00335">
    <property type="entry name" value="Tetraspanin"/>
    <property type="match status" value="1"/>
</dbReference>
<protein>
    <submittedName>
        <fullName evidence="6">AAEL003236-PA</fullName>
    </submittedName>
</protein>